<accession>A0A2P2Q2N3</accession>
<name>A0A2P2Q2N3_RHIMU</name>
<protein>
    <submittedName>
        <fullName evidence="1">Uncharacterized protein</fullName>
    </submittedName>
</protein>
<organism evidence="1">
    <name type="scientific">Rhizophora mucronata</name>
    <name type="common">Asiatic mangrove</name>
    <dbReference type="NCBI Taxonomy" id="61149"/>
    <lineage>
        <taxon>Eukaryota</taxon>
        <taxon>Viridiplantae</taxon>
        <taxon>Streptophyta</taxon>
        <taxon>Embryophyta</taxon>
        <taxon>Tracheophyta</taxon>
        <taxon>Spermatophyta</taxon>
        <taxon>Magnoliopsida</taxon>
        <taxon>eudicotyledons</taxon>
        <taxon>Gunneridae</taxon>
        <taxon>Pentapetalae</taxon>
        <taxon>rosids</taxon>
        <taxon>fabids</taxon>
        <taxon>Malpighiales</taxon>
        <taxon>Rhizophoraceae</taxon>
        <taxon>Rhizophora</taxon>
    </lineage>
</organism>
<reference evidence="1" key="1">
    <citation type="submission" date="2018-02" db="EMBL/GenBank/DDBJ databases">
        <title>Rhizophora mucronata_Transcriptome.</title>
        <authorList>
            <person name="Meera S.P."/>
            <person name="Sreeshan A."/>
            <person name="Augustine A."/>
        </authorList>
    </citation>
    <scope>NUCLEOTIDE SEQUENCE</scope>
    <source>
        <tissue evidence="1">Leaf</tissue>
    </source>
</reference>
<proteinExistence type="predicted"/>
<evidence type="ECO:0000313" key="1">
    <source>
        <dbReference type="EMBL" id="MBX61169.1"/>
    </source>
</evidence>
<sequence length="37" mass="4204">METLKVPTTSPWAQVLKSAILCDNVERYNCLCICCTR</sequence>
<dbReference type="EMBL" id="GGEC01080685">
    <property type="protein sequence ID" value="MBX61169.1"/>
    <property type="molecule type" value="Transcribed_RNA"/>
</dbReference>
<dbReference type="AlphaFoldDB" id="A0A2P2Q2N3"/>